<proteinExistence type="predicted"/>
<evidence type="ECO:0000259" key="1">
    <source>
        <dbReference type="Pfam" id="PF00248"/>
    </source>
</evidence>
<protein>
    <recommendedName>
        <fullName evidence="1">NADP-dependent oxidoreductase domain-containing protein</fullName>
    </recommendedName>
</protein>
<dbReference type="Pfam" id="PF00248">
    <property type="entry name" value="Aldo_ket_red"/>
    <property type="match status" value="1"/>
</dbReference>
<dbReference type="Gene3D" id="3.20.20.100">
    <property type="entry name" value="NADP-dependent oxidoreductase domain"/>
    <property type="match status" value="1"/>
</dbReference>
<name>A0A4Q9HXL8_STRKA</name>
<sequence length="88" mass="9843">MGMTYAYDPAGRDENTSVAVLHRALDLGADLIDTADVYDPCTNEELVGRAFADQFPNGRRFGEEFLRLLREGPPWPTLDTVTRRLDGL</sequence>
<dbReference type="InterPro" id="IPR036812">
    <property type="entry name" value="NAD(P)_OxRdtase_dom_sf"/>
</dbReference>
<dbReference type="SUPFAM" id="SSF51430">
    <property type="entry name" value="NAD(P)-linked oxidoreductase"/>
    <property type="match status" value="1"/>
</dbReference>
<keyword evidence="3" id="KW-1185">Reference proteome</keyword>
<dbReference type="AlphaFoldDB" id="A0A4Q9HXL8"/>
<evidence type="ECO:0000313" key="2">
    <source>
        <dbReference type="EMBL" id="TBO59745.1"/>
    </source>
</evidence>
<gene>
    <name evidence="2" type="ORF">EYS09_10495</name>
</gene>
<comment type="caution">
    <text evidence="2">The sequence shown here is derived from an EMBL/GenBank/DDBJ whole genome shotgun (WGS) entry which is preliminary data.</text>
</comment>
<reference evidence="2 3" key="1">
    <citation type="submission" date="2019-02" db="EMBL/GenBank/DDBJ databases">
        <title>Draft Genome Sequence of Streptomyces sp. AM-2504, identified by 16S rRNA comparative analysis as a Streptomyces Kasugaensis strain.</title>
        <authorList>
            <person name="Napolioni V."/>
            <person name="Giuliodori A.M."/>
            <person name="Spurio R."/>
            <person name="Fabbretti A."/>
        </authorList>
    </citation>
    <scope>NUCLEOTIDE SEQUENCE [LARGE SCALE GENOMIC DNA]</scope>
    <source>
        <strain evidence="2 3">AM-2504</strain>
    </source>
</reference>
<accession>A0A4Q9HXL8</accession>
<feature type="domain" description="NADP-dependent oxidoreductase" evidence="1">
    <location>
        <begin position="11"/>
        <end position="55"/>
    </location>
</feature>
<organism evidence="2 3">
    <name type="scientific">Streptomyces kasugaensis</name>
    <dbReference type="NCBI Taxonomy" id="1946"/>
    <lineage>
        <taxon>Bacteria</taxon>
        <taxon>Bacillati</taxon>
        <taxon>Actinomycetota</taxon>
        <taxon>Actinomycetes</taxon>
        <taxon>Kitasatosporales</taxon>
        <taxon>Streptomycetaceae</taxon>
        <taxon>Streptomyces</taxon>
    </lineage>
</organism>
<evidence type="ECO:0000313" key="3">
    <source>
        <dbReference type="Proteomes" id="UP000292452"/>
    </source>
</evidence>
<dbReference type="Proteomes" id="UP000292452">
    <property type="component" value="Unassembled WGS sequence"/>
</dbReference>
<dbReference type="InterPro" id="IPR023210">
    <property type="entry name" value="NADP_OxRdtase_dom"/>
</dbReference>
<dbReference type="EMBL" id="SIXH01000068">
    <property type="protein sequence ID" value="TBO59745.1"/>
    <property type="molecule type" value="Genomic_DNA"/>
</dbReference>